<dbReference type="PANTHER" id="PTHR33653">
    <property type="entry name" value="RIBONUCLEASE VAPC2"/>
    <property type="match status" value="1"/>
</dbReference>
<dbReference type="AlphaFoldDB" id="A0A3S4TA67"/>
<sequence>MNFLLDTDICIYLINKRPPSVINRFKQYQPGDIGISVITVSELEYGVAKSVRQEENQQRLEAFLAPFDLLSYTAEAVRTYGAVRADLEKRGKVIGPLDMLIATQALTEELTLVTNNEKEFKRIPGLRIENWAV</sequence>
<keyword evidence="2 8" id="KW-1277">Toxin-antitoxin system</keyword>
<accession>A0A3S4TA67</accession>
<organism evidence="10 11">
    <name type="scientific">Candidatus Electrothrix aarhusensis</name>
    <dbReference type="NCBI Taxonomy" id="1859131"/>
    <lineage>
        <taxon>Bacteria</taxon>
        <taxon>Pseudomonadati</taxon>
        <taxon>Thermodesulfobacteriota</taxon>
        <taxon>Desulfobulbia</taxon>
        <taxon>Desulfobulbales</taxon>
        <taxon>Desulfobulbaceae</taxon>
        <taxon>Candidatus Electrothrix</taxon>
    </lineage>
</organism>
<dbReference type="Gene3D" id="3.40.50.1010">
    <property type="entry name" value="5'-nuclease"/>
    <property type="match status" value="1"/>
</dbReference>
<evidence type="ECO:0000313" key="11">
    <source>
        <dbReference type="Proteomes" id="UP000287853"/>
    </source>
</evidence>
<feature type="domain" description="PIN" evidence="9">
    <location>
        <begin position="4"/>
        <end position="125"/>
    </location>
</feature>
<evidence type="ECO:0000256" key="3">
    <source>
        <dbReference type="ARBA" id="ARBA00022722"/>
    </source>
</evidence>
<keyword evidence="8" id="KW-0800">Toxin</keyword>
<gene>
    <name evidence="8" type="primary">vapC</name>
    <name evidence="10" type="ORF">H206_00766</name>
</gene>
<evidence type="ECO:0000256" key="1">
    <source>
        <dbReference type="ARBA" id="ARBA00001946"/>
    </source>
</evidence>
<dbReference type="Pfam" id="PF01850">
    <property type="entry name" value="PIN"/>
    <property type="match status" value="1"/>
</dbReference>
<evidence type="ECO:0000256" key="7">
    <source>
        <dbReference type="ARBA" id="ARBA00038093"/>
    </source>
</evidence>
<keyword evidence="5 8" id="KW-0378">Hydrolase</keyword>
<proteinExistence type="inferred from homology"/>
<evidence type="ECO:0000256" key="4">
    <source>
        <dbReference type="ARBA" id="ARBA00022723"/>
    </source>
</evidence>
<reference evidence="10 11" key="1">
    <citation type="submission" date="2017-01" db="EMBL/GenBank/DDBJ databases">
        <title>The cable genome- insights into the physiology and evolution of filamentous bacteria capable of sulfide oxidation via long distance electron transfer.</title>
        <authorList>
            <person name="Schreiber L."/>
            <person name="Bjerg J.T."/>
            <person name="Boggild A."/>
            <person name="Van De Vossenberg J."/>
            <person name="Meysman F."/>
            <person name="Nielsen L.P."/>
            <person name="Schramm A."/>
            <person name="Kjeldsen K.U."/>
        </authorList>
    </citation>
    <scope>NUCLEOTIDE SEQUENCE [LARGE SCALE GENOMIC DNA]</scope>
    <source>
        <strain evidence="10">MCF</strain>
    </source>
</reference>
<dbReference type="GO" id="GO:0000287">
    <property type="term" value="F:magnesium ion binding"/>
    <property type="evidence" value="ECO:0007669"/>
    <property type="project" value="UniProtKB-UniRule"/>
</dbReference>
<dbReference type="GO" id="GO:0004540">
    <property type="term" value="F:RNA nuclease activity"/>
    <property type="evidence" value="ECO:0007669"/>
    <property type="project" value="InterPro"/>
</dbReference>
<dbReference type="EMBL" id="MTKO01000067">
    <property type="protein sequence ID" value="RWX46266.1"/>
    <property type="molecule type" value="Genomic_DNA"/>
</dbReference>
<dbReference type="InterPro" id="IPR002716">
    <property type="entry name" value="PIN_dom"/>
</dbReference>
<dbReference type="GO" id="GO:0016787">
    <property type="term" value="F:hydrolase activity"/>
    <property type="evidence" value="ECO:0007669"/>
    <property type="project" value="UniProtKB-KW"/>
</dbReference>
<evidence type="ECO:0000256" key="5">
    <source>
        <dbReference type="ARBA" id="ARBA00022801"/>
    </source>
</evidence>
<comment type="caution">
    <text evidence="10">The sequence shown here is derived from an EMBL/GenBank/DDBJ whole genome shotgun (WGS) entry which is preliminary data.</text>
</comment>
<evidence type="ECO:0000256" key="2">
    <source>
        <dbReference type="ARBA" id="ARBA00022649"/>
    </source>
</evidence>
<dbReference type="InterPro" id="IPR029060">
    <property type="entry name" value="PIN-like_dom_sf"/>
</dbReference>
<comment type="function">
    <text evidence="8">Toxic component of a toxin-antitoxin (TA) system. An RNase.</text>
</comment>
<comment type="similarity">
    <text evidence="7 8">Belongs to the PINc/VapC protein family.</text>
</comment>
<feature type="binding site" evidence="8">
    <location>
        <position position="98"/>
    </location>
    <ligand>
        <name>Mg(2+)</name>
        <dbReference type="ChEBI" id="CHEBI:18420"/>
    </ligand>
</feature>
<name>A0A3S4TA67_9BACT</name>
<dbReference type="Proteomes" id="UP000287853">
    <property type="component" value="Unassembled WGS sequence"/>
</dbReference>
<keyword evidence="11" id="KW-1185">Reference proteome</keyword>
<dbReference type="EC" id="3.1.-.-" evidence="8"/>
<keyword evidence="10" id="KW-0255">Endonuclease</keyword>
<dbReference type="HAMAP" id="MF_00265">
    <property type="entry name" value="VapC_Nob1"/>
    <property type="match status" value="1"/>
</dbReference>
<dbReference type="GO" id="GO:0090729">
    <property type="term" value="F:toxin activity"/>
    <property type="evidence" value="ECO:0007669"/>
    <property type="project" value="UniProtKB-KW"/>
</dbReference>
<dbReference type="CDD" id="cd09881">
    <property type="entry name" value="PIN_VapC4-5_FitB-like"/>
    <property type="match status" value="1"/>
</dbReference>
<evidence type="ECO:0000256" key="8">
    <source>
        <dbReference type="HAMAP-Rule" id="MF_00265"/>
    </source>
</evidence>
<feature type="binding site" evidence="8">
    <location>
        <position position="6"/>
    </location>
    <ligand>
        <name>Mg(2+)</name>
        <dbReference type="ChEBI" id="CHEBI:18420"/>
    </ligand>
</feature>
<evidence type="ECO:0000313" key="10">
    <source>
        <dbReference type="EMBL" id="RWX46266.1"/>
    </source>
</evidence>
<dbReference type="GO" id="GO:0004519">
    <property type="term" value="F:endonuclease activity"/>
    <property type="evidence" value="ECO:0007669"/>
    <property type="project" value="UniProtKB-KW"/>
</dbReference>
<dbReference type="InterPro" id="IPR022907">
    <property type="entry name" value="VapC_family"/>
</dbReference>
<dbReference type="PANTHER" id="PTHR33653:SF1">
    <property type="entry name" value="RIBONUCLEASE VAPC2"/>
    <property type="match status" value="1"/>
</dbReference>
<keyword evidence="4 8" id="KW-0479">Metal-binding</keyword>
<evidence type="ECO:0000259" key="9">
    <source>
        <dbReference type="Pfam" id="PF01850"/>
    </source>
</evidence>
<protein>
    <recommendedName>
        <fullName evidence="8">Ribonuclease VapC</fullName>
        <shortName evidence="8">RNase VapC</shortName>
        <ecNumber evidence="8">3.1.-.-</ecNumber>
    </recommendedName>
    <alternativeName>
        <fullName evidence="8">Toxin VapC</fullName>
    </alternativeName>
</protein>
<comment type="cofactor">
    <cofactor evidence="1 8">
        <name>Mg(2+)</name>
        <dbReference type="ChEBI" id="CHEBI:18420"/>
    </cofactor>
</comment>
<evidence type="ECO:0000256" key="6">
    <source>
        <dbReference type="ARBA" id="ARBA00022842"/>
    </source>
</evidence>
<dbReference type="InterPro" id="IPR050556">
    <property type="entry name" value="Type_II_TA_system_RNase"/>
</dbReference>
<keyword evidence="3 8" id="KW-0540">Nuclease</keyword>
<dbReference type="SUPFAM" id="SSF88723">
    <property type="entry name" value="PIN domain-like"/>
    <property type="match status" value="1"/>
</dbReference>
<keyword evidence="6 8" id="KW-0460">Magnesium</keyword>